<feature type="transmembrane region" description="Helical" evidence="1">
    <location>
        <begin position="26"/>
        <end position="44"/>
    </location>
</feature>
<gene>
    <name evidence="2" type="ORF">LRS13_18920</name>
</gene>
<protein>
    <recommendedName>
        <fullName evidence="4">NADH dehydrogenase subunit 6</fullName>
    </recommendedName>
</protein>
<reference evidence="3" key="1">
    <citation type="submission" date="2021-11" db="EMBL/GenBank/DDBJ databases">
        <title>Cultivation dependent microbiological survey of springs from the worlds oldest radium mine currently devoted to the extraction of radon-saturated water.</title>
        <authorList>
            <person name="Kapinusova G."/>
            <person name="Smrhova T."/>
            <person name="Strejcek M."/>
            <person name="Suman J."/>
            <person name="Jani K."/>
            <person name="Pajer P."/>
            <person name="Uhlik O."/>
        </authorList>
    </citation>
    <scope>NUCLEOTIDE SEQUENCE [LARGE SCALE GENOMIC DNA]</scope>
    <source>
        <strain evidence="3">J379</strain>
    </source>
</reference>
<accession>A0ABY5PDP3</accession>
<evidence type="ECO:0008006" key="4">
    <source>
        <dbReference type="Google" id="ProtNLM"/>
    </source>
</evidence>
<dbReference type="RefSeq" id="WP_353863261.1">
    <property type="nucleotide sequence ID" value="NZ_CP088295.1"/>
</dbReference>
<dbReference type="Proteomes" id="UP001058860">
    <property type="component" value="Chromosome"/>
</dbReference>
<keyword evidence="1" id="KW-1133">Transmembrane helix</keyword>
<name>A0ABY5PDP3_9ACTN</name>
<dbReference type="EMBL" id="CP088295">
    <property type="protein sequence ID" value="UUY02738.1"/>
    <property type="molecule type" value="Genomic_DNA"/>
</dbReference>
<evidence type="ECO:0000313" key="3">
    <source>
        <dbReference type="Proteomes" id="UP001058860"/>
    </source>
</evidence>
<evidence type="ECO:0000313" key="2">
    <source>
        <dbReference type="EMBL" id="UUY02738.1"/>
    </source>
</evidence>
<keyword evidence="1" id="KW-0812">Transmembrane</keyword>
<organism evidence="2 3">
    <name type="scientific">Svornostia abyssi</name>
    <dbReference type="NCBI Taxonomy" id="2898438"/>
    <lineage>
        <taxon>Bacteria</taxon>
        <taxon>Bacillati</taxon>
        <taxon>Actinomycetota</taxon>
        <taxon>Thermoleophilia</taxon>
        <taxon>Solirubrobacterales</taxon>
        <taxon>Baekduiaceae</taxon>
        <taxon>Svornostia</taxon>
    </lineage>
</organism>
<sequence>MISIIIAVLVAALAYALCVALGLPSIVGIVAAVLVLLAGVPAGLRGRSSV</sequence>
<keyword evidence="1" id="KW-0472">Membrane</keyword>
<evidence type="ECO:0000256" key="1">
    <source>
        <dbReference type="SAM" id="Phobius"/>
    </source>
</evidence>
<proteinExistence type="predicted"/>
<keyword evidence="3" id="KW-1185">Reference proteome</keyword>